<comment type="caution">
    <text evidence="10">The sequence shown here is derived from an EMBL/GenBank/DDBJ whole genome shotgun (WGS) entry which is preliminary data.</text>
</comment>
<feature type="domain" description="Tf2-1-like SH3-like" evidence="9">
    <location>
        <begin position="169"/>
        <end position="233"/>
    </location>
</feature>
<accession>A0A8X8WYG3</accession>
<dbReference type="Pfam" id="PF24626">
    <property type="entry name" value="SH3_Tf2-1"/>
    <property type="match status" value="1"/>
</dbReference>
<evidence type="ECO:0000259" key="9">
    <source>
        <dbReference type="Pfam" id="PF24626"/>
    </source>
</evidence>
<evidence type="ECO:0000259" key="8">
    <source>
        <dbReference type="Pfam" id="PF17917"/>
    </source>
</evidence>
<protein>
    <recommendedName>
        <fullName evidence="12">Reverse transcriptase RNase H-like domain-containing protein</fullName>
    </recommendedName>
</protein>
<dbReference type="GO" id="GO:0004519">
    <property type="term" value="F:endonuclease activity"/>
    <property type="evidence" value="ECO:0007669"/>
    <property type="project" value="UniProtKB-KW"/>
</dbReference>
<dbReference type="SUPFAM" id="SSF56672">
    <property type="entry name" value="DNA/RNA polymerases"/>
    <property type="match status" value="1"/>
</dbReference>
<dbReference type="EMBL" id="PNBA02000013">
    <property type="protein sequence ID" value="KAG6402579.1"/>
    <property type="molecule type" value="Genomic_DNA"/>
</dbReference>
<gene>
    <name evidence="10" type="ORF">SASPL_134776</name>
</gene>
<keyword evidence="2" id="KW-0548">Nucleotidyltransferase</keyword>
<dbReference type="InterPro" id="IPR050951">
    <property type="entry name" value="Retrovirus_Pol_polyprotein"/>
</dbReference>
<evidence type="ECO:0000256" key="3">
    <source>
        <dbReference type="ARBA" id="ARBA00022722"/>
    </source>
</evidence>
<feature type="chain" id="PRO_5036472172" description="Reverse transcriptase RNase H-like domain-containing protein" evidence="7">
    <location>
        <begin position="17"/>
        <end position="485"/>
    </location>
</feature>
<proteinExistence type="predicted"/>
<evidence type="ECO:0000313" key="11">
    <source>
        <dbReference type="Proteomes" id="UP000298416"/>
    </source>
</evidence>
<dbReference type="InterPro" id="IPR043502">
    <property type="entry name" value="DNA/RNA_pol_sf"/>
</dbReference>
<evidence type="ECO:0000256" key="5">
    <source>
        <dbReference type="ARBA" id="ARBA00022801"/>
    </source>
</evidence>
<keyword evidence="6" id="KW-0695">RNA-directed DNA polymerase</keyword>
<dbReference type="Proteomes" id="UP000298416">
    <property type="component" value="Unassembled WGS sequence"/>
</dbReference>
<evidence type="ECO:0000256" key="2">
    <source>
        <dbReference type="ARBA" id="ARBA00022695"/>
    </source>
</evidence>
<evidence type="ECO:0000256" key="7">
    <source>
        <dbReference type="SAM" id="SignalP"/>
    </source>
</evidence>
<feature type="signal peptide" evidence="7">
    <location>
        <begin position="1"/>
        <end position="16"/>
    </location>
</feature>
<dbReference type="PANTHER" id="PTHR37984">
    <property type="entry name" value="PROTEIN CBG26694"/>
    <property type="match status" value="1"/>
</dbReference>
<dbReference type="AlphaFoldDB" id="A0A8X8WYG3"/>
<evidence type="ECO:0008006" key="12">
    <source>
        <dbReference type="Google" id="ProtNLM"/>
    </source>
</evidence>
<dbReference type="Pfam" id="PF17917">
    <property type="entry name" value="RT_RNaseH"/>
    <property type="match status" value="1"/>
</dbReference>
<keyword evidence="4" id="KW-0255">Endonuclease</keyword>
<keyword evidence="11" id="KW-1185">Reference proteome</keyword>
<dbReference type="PANTHER" id="PTHR37984:SF5">
    <property type="entry name" value="PROTEIN NYNRIN-LIKE"/>
    <property type="match status" value="1"/>
</dbReference>
<dbReference type="InterPro" id="IPR041373">
    <property type="entry name" value="RT_RNaseH"/>
</dbReference>
<sequence>MALVLAIHHWLSYLLGRRFVVHTDQRSLRQLLAHPLANPAQQNWAAKLLCYDFAIVYKEGKLNRAADALSRRDKEALELSAISIPSWPEWSIVVPLLPRFQGCLPSSISHLQGAIRRLTVREVRAQSVLDTLRSRDEVLELLHHHLRRAQERMRASANKQRRDVEFSVGDMVYLRFRPHRQSSLFTARNRKLAPRFFGPFRVEARIGTTAYRLQLPDSARIHPVFHVSLLKRAIGEAPVEATLPDGLINADPLFLLDKVLARRTELREGEPVEHVLIRCVRLEDDDATWMDEADVYSRRGSRNAVGGSEKIKETGTRGTAFQKGLMPSPQTPTVIMRLAEKNKSMSIVILQTLDKALMEHTFCEMYADSLFHLAARRKVEGLKKIEEVHRDAAQERLAQTSRLGRFNQTGSVYMYVLLLGIPEHFDMAFMELEHCLMTYLMCRTPDNVISTPPTNGTILERIMHKSNMDIARSFGHPGHFAVSVY</sequence>
<reference evidence="10" key="2">
    <citation type="submission" date="2020-08" db="EMBL/GenBank/DDBJ databases">
        <title>Plant Genome Project.</title>
        <authorList>
            <person name="Zhang R.-G."/>
        </authorList>
    </citation>
    <scope>NUCLEOTIDE SEQUENCE</scope>
    <source>
        <strain evidence="10">Huo1</strain>
        <tissue evidence="10">Leaf</tissue>
    </source>
</reference>
<dbReference type="GO" id="GO:0016787">
    <property type="term" value="F:hydrolase activity"/>
    <property type="evidence" value="ECO:0007669"/>
    <property type="project" value="UniProtKB-KW"/>
</dbReference>
<keyword evidence="1" id="KW-0808">Transferase</keyword>
<keyword evidence="7" id="KW-0732">Signal</keyword>
<evidence type="ECO:0000256" key="6">
    <source>
        <dbReference type="ARBA" id="ARBA00022918"/>
    </source>
</evidence>
<organism evidence="10">
    <name type="scientific">Salvia splendens</name>
    <name type="common">Scarlet sage</name>
    <dbReference type="NCBI Taxonomy" id="180675"/>
    <lineage>
        <taxon>Eukaryota</taxon>
        <taxon>Viridiplantae</taxon>
        <taxon>Streptophyta</taxon>
        <taxon>Embryophyta</taxon>
        <taxon>Tracheophyta</taxon>
        <taxon>Spermatophyta</taxon>
        <taxon>Magnoliopsida</taxon>
        <taxon>eudicotyledons</taxon>
        <taxon>Gunneridae</taxon>
        <taxon>Pentapetalae</taxon>
        <taxon>asterids</taxon>
        <taxon>lamiids</taxon>
        <taxon>Lamiales</taxon>
        <taxon>Lamiaceae</taxon>
        <taxon>Nepetoideae</taxon>
        <taxon>Mentheae</taxon>
        <taxon>Salviinae</taxon>
        <taxon>Salvia</taxon>
        <taxon>Salvia subgen. Calosphace</taxon>
        <taxon>core Calosphace</taxon>
    </lineage>
</organism>
<feature type="domain" description="Reverse transcriptase RNase H-like" evidence="8">
    <location>
        <begin position="1"/>
        <end position="51"/>
    </location>
</feature>
<dbReference type="InterPro" id="IPR056924">
    <property type="entry name" value="SH3_Tf2-1"/>
</dbReference>
<dbReference type="GO" id="GO:0003964">
    <property type="term" value="F:RNA-directed DNA polymerase activity"/>
    <property type="evidence" value="ECO:0007669"/>
    <property type="project" value="UniProtKB-KW"/>
</dbReference>
<reference evidence="10" key="1">
    <citation type="submission" date="2018-01" db="EMBL/GenBank/DDBJ databases">
        <authorList>
            <person name="Mao J.F."/>
        </authorList>
    </citation>
    <scope>NUCLEOTIDE SEQUENCE</scope>
    <source>
        <strain evidence="10">Huo1</strain>
        <tissue evidence="10">Leaf</tissue>
    </source>
</reference>
<evidence type="ECO:0000256" key="1">
    <source>
        <dbReference type="ARBA" id="ARBA00022679"/>
    </source>
</evidence>
<keyword evidence="3" id="KW-0540">Nuclease</keyword>
<evidence type="ECO:0000313" key="10">
    <source>
        <dbReference type="EMBL" id="KAG6402579.1"/>
    </source>
</evidence>
<keyword evidence="5" id="KW-0378">Hydrolase</keyword>
<name>A0A8X8WYG3_SALSN</name>
<evidence type="ECO:0000256" key="4">
    <source>
        <dbReference type="ARBA" id="ARBA00022759"/>
    </source>
</evidence>